<comment type="caution">
    <text evidence="2">The sequence shown here is derived from an EMBL/GenBank/DDBJ whole genome shotgun (WGS) entry which is preliminary data.</text>
</comment>
<protein>
    <submittedName>
        <fullName evidence="2">Uncharacterized protein</fullName>
    </submittedName>
</protein>
<dbReference type="Proteomes" id="UP000256512">
    <property type="component" value="Unassembled WGS sequence"/>
</dbReference>
<sequence>MRTIHSFVFYIGGNFEPMAQKTITEKENKENELSEKKKNTSFMQVDKYSDPISNFITNLKRQFRETKGLGLSKLFGGKRVEQQKQTAEPESIIGVTKTVMRSDFKNDEKIQTVQPNRKPAFRMDNTIKTQQAHPKNNKSKLGL</sequence>
<dbReference type="AlphaFoldDB" id="A0A3D9BL40"/>
<evidence type="ECO:0000313" key="3">
    <source>
        <dbReference type="Proteomes" id="UP000256512"/>
    </source>
</evidence>
<dbReference type="EMBL" id="QNVS01000029">
    <property type="protein sequence ID" value="REC54166.1"/>
    <property type="molecule type" value="Genomic_DNA"/>
</dbReference>
<organism evidence="2 3">
    <name type="scientific">Chryseobacterium piscium</name>
    <dbReference type="NCBI Taxonomy" id="333702"/>
    <lineage>
        <taxon>Bacteria</taxon>
        <taxon>Pseudomonadati</taxon>
        <taxon>Bacteroidota</taxon>
        <taxon>Flavobacteriia</taxon>
        <taxon>Flavobacteriales</taxon>
        <taxon>Weeksellaceae</taxon>
        <taxon>Chryseobacterium group</taxon>
        <taxon>Chryseobacterium</taxon>
    </lineage>
</organism>
<gene>
    <name evidence="2" type="ORF">DRF62_10660</name>
</gene>
<reference evidence="2 3" key="1">
    <citation type="journal article" date="2006" name="Int. J. Syst. Evol. Microbiol.">
        <title>Chryseobacterium piscium sp. nov., isolated from fish of the South Atlantic Ocean off South Africa.</title>
        <authorList>
            <person name="de Beer H."/>
            <person name="Hugo C.J."/>
            <person name="Jooste P.J."/>
            <person name="Vancanneyt M."/>
            <person name="Coenye T."/>
            <person name="Vandamme P."/>
        </authorList>
    </citation>
    <scope>NUCLEOTIDE SEQUENCE [LARGE SCALE GENOMIC DNA]</scope>
    <source>
        <strain evidence="2 3">CCUG 51923</strain>
    </source>
</reference>
<feature type="region of interest" description="Disordered" evidence="1">
    <location>
        <begin position="122"/>
        <end position="143"/>
    </location>
</feature>
<evidence type="ECO:0000313" key="2">
    <source>
        <dbReference type="EMBL" id="REC54166.1"/>
    </source>
</evidence>
<name>A0A3D9BL40_9FLAO</name>
<evidence type="ECO:0000256" key="1">
    <source>
        <dbReference type="SAM" id="MobiDB-lite"/>
    </source>
</evidence>
<accession>A0A3D9BL40</accession>
<keyword evidence="3" id="KW-1185">Reference proteome</keyword>
<proteinExistence type="predicted"/>